<dbReference type="InterPro" id="IPR031765">
    <property type="entry name" value="Mdy2_get4-bd"/>
</dbReference>
<dbReference type="Gene3D" id="1.10.286.70">
    <property type="entry name" value="Get5 dimerization domain"/>
    <property type="match status" value="1"/>
</dbReference>
<dbReference type="OrthoDB" id="4067208at2759"/>
<dbReference type="CDD" id="cd17039">
    <property type="entry name" value="Ubl_ubiquitin_like"/>
    <property type="match status" value="1"/>
</dbReference>
<dbReference type="PROSITE" id="PS50053">
    <property type="entry name" value="UBIQUITIN_2"/>
    <property type="match status" value="1"/>
</dbReference>
<gene>
    <name evidence="2" type="primary">NDAI0G04060</name>
    <name evidence="2" type="ordered locus">NDAI_0G04060</name>
</gene>
<protein>
    <recommendedName>
        <fullName evidence="1">Ubiquitin-like domain-containing protein</fullName>
    </recommendedName>
</protein>
<dbReference type="GO" id="GO:0030674">
    <property type="term" value="F:protein-macromolecule adaptor activity"/>
    <property type="evidence" value="ECO:0007669"/>
    <property type="project" value="EnsemblFungi"/>
</dbReference>
<evidence type="ECO:0000259" key="1">
    <source>
        <dbReference type="PROSITE" id="PS50053"/>
    </source>
</evidence>
<dbReference type="InterPro" id="IPR000626">
    <property type="entry name" value="Ubiquitin-like_dom"/>
</dbReference>
<dbReference type="eggNOG" id="KOG0011">
    <property type="taxonomic scope" value="Eukaryota"/>
</dbReference>
<dbReference type="Pfam" id="PF16843">
    <property type="entry name" value="Get5_bdg"/>
    <property type="match status" value="1"/>
</dbReference>
<accession>G0WEH2</accession>
<dbReference type="Gene3D" id="3.10.20.90">
    <property type="entry name" value="Phosphatidylinositol 3-kinase Catalytic Subunit, Chain A, domain 1"/>
    <property type="match status" value="1"/>
</dbReference>
<dbReference type="EMBL" id="HE580273">
    <property type="protein sequence ID" value="CCD26183.2"/>
    <property type="molecule type" value="Genomic_DNA"/>
</dbReference>
<dbReference type="GO" id="GO:0000753">
    <property type="term" value="P:cell morphogenesis involved in conjugation with cellular fusion"/>
    <property type="evidence" value="ECO:0007669"/>
    <property type="project" value="EnsemblFungi"/>
</dbReference>
<keyword evidence="3" id="KW-1185">Reference proteome</keyword>
<evidence type="ECO:0000313" key="2">
    <source>
        <dbReference type="EMBL" id="CCD26183.2"/>
    </source>
</evidence>
<evidence type="ECO:0000313" key="3">
    <source>
        <dbReference type="Proteomes" id="UP000000689"/>
    </source>
</evidence>
<dbReference type="SUPFAM" id="SSF54236">
    <property type="entry name" value="Ubiquitin-like"/>
    <property type="match status" value="1"/>
</dbReference>
<dbReference type="RefSeq" id="XP_003671426.2">
    <property type="nucleotide sequence ID" value="XM_003671378.2"/>
</dbReference>
<dbReference type="InterPro" id="IPR029071">
    <property type="entry name" value="Ubiquitin-like_domsf"/>
</dbReference>
<dbReference type="HOGENOM" id="CLU_1294717_0_0_1"/>
<reference evidence="2 3" key="1">
    <citation type="journal article" date="2011" name="Proc. Natl. Acad. Sci. U.S.A.">
        <title>Evolutionary erosion of yeast sex chromosomes by mating-type switching accidents.</title>
        <authorList>
            <person name="Gordon J.L."/>
            <person name="Armisen D."/>
            <person name="Proux-Wera E."/>
            <person name="Oheigeartaigh S.S."/>
            <person name="Byrne K.P."/>
            <person name="Wolfe K.H."/>
        </authorList>
    </citation>
    <scope>NUCLEOTIDE SEQUENCE [LARGE SCALE GENOMIC DNA]</scope>
    <source>
        <strain evidence="3">ATCC 10597 / BCRC 20456 / CBS 421 / NBRC 0211 / NRRL Y-12639</strain>
    </source>
</reference>
<dbReference type="STRING" id="1071378.G0WEH2"/>
<name>G0WEH2_NAUDC</name>
<dbReference type="AlphaFoldDB" id="G0WEH2"/>
<dbReference type="Proteomes" id="UP000000689">
    <property type="component" value="Chromosome 7"/>
</dbReference>
<sequence>MSSAEQEFVSKFLTLTNLSESLLPGNYQKPLQEIVSLGVPLPALKYKYDPKRFNNALNKENHGALSTSPVTLTLKSIRPPKFLLSKEFNTNDTIHQVKQFIIGKTDIGNEGELKLLQKGKVLHDGMLLLDLGTNNAVINVLVSRQSPSSISIGTPVGKIPIERKSLDNEKPQEVSVPWEDIRTLLKAKFNSDVDADEVLARLKKGWDMAK</sequence>
<dbReference type="OMA" id="NCMVSAP"/>
<dbReference type="GO" id="GO:0072380">
    <property type="term" value="C:TRC complex"/>
    <property type="evidence" value="ECO:0007669"/>
    <property type="project" value="EnsemblFungi"/>
</dbReference>
<organism evidence="2 3">
    <name type="scientific">Naumovozyma dairenensis (strain ATCC 10597 / BCRC 20456 / CBS 421 / NBRC 0211 / NRRL Y-12639)</name>
    <name type="common">Saccharomyces dairenensis</name>
    <dbReference type="NCBI Taxonomy" id="1071378"/>
    <lineage>
        <taxon>Eukaryota</taxon>
        <taxon>Fungi</taxon>
        <taxon>Dikarya</taxon>
        <taxon>Ascomycota</taxon>
        <taxon>Saccharomycotina</taxon>
        <taxon>Saccharomycetes</taxon>
        <taxon>Saccharomycetales</taxon>
        <taxon>Saccharomycetaceae</taxon>
        <taxon>Naumovozyma</taxon>
    </lineage>
</organism>
<dbReference type="KEGG" id="ndi:NDAI_0G04060"/>
<dbReference type="GO" id="GO:0010494">
    <property type="term" value="C:cytoplasmic stress granule"/>
    <property type="evidence" value="ECO:0007669"/>
    <property type="project" value="EnsemblFungi"/>
</dbReference>
<dbReference type="Pfam" id="PF18514">
    <property type="entry name" value="MDY2_C"/>
    <property type="match status" value="1"/>
</dbReference>
<feature type="domain" description="Ubiquitin-like" evidence="1">
    <location>
        <begin position="70"/>
        <end position="148"/>
    </location>
</feature>
<dbReference type="GO" id="GO:0005634">
    <property type="term" value="C:nucleus"/>
    <property type="evidence" value="ECO:0007669"/>
    <property type="project" value="EnsemblFungi"/>
</dbReference>
<dbReference type="GO" id="GO:0006620">
    <property type="term" value="P:post-translational protein targeting to endoplasmic reticulum membrane"/>
    <property type="evidence" value="ECO:0007669"/>
    <property type="project" value="EnsemblFungi"/>
</dbReference>
<dbReference type="GeneID" id="11495682"/>
<dbReference type="InterPro" id="IPR040474">
    <property type="entry name" value="MDY2_C"/>
</dbReference>
<dbReference type="Gene3D" id="1.20.5.510">
    <property type="entry name" value="Single helix bin"/>
    <property type="match status" value="1"/>
</dbReference>
<proteinExistence type="predicted"/>